<dbReference type="Proteomes" id="UP000664991">
    <property type="component" value="Chromosome 14"/>
</dbReference>
<comment type="caution">
    <text evidence="1">The sequence shown here is derived from an EMBL/GenBank/DDBJ whole genome shotgun (WGS) entry which is preliminary data.</text>
</comment>
<evidence type="ECO:0000313" key="1">
    <source>
        <dbReference type="EMBL" id="KAG5200330.1"/>
    </source>
</evidence>
<gene>
    <name evidence="1" type="ORF">JEQ12_004864</name>
</gene>
<evidence type="ECO:0000313" key="2">
    <source>
        <dbReference type="Proteomes" id="UP000664991"/>
    </source>
</evidence>
<accession>A0A836A0E1</accession>
<organism evidence="1 2">
    <name type="scientific">Ovis aries</name>
    <name type="common">Sheep</name>
    <dbReference type="NCBI Taxonomy" id="9940"/>
    <lineage>
        <taxon>Eukaryota</taxon>
        <taxon>Metazoa</taxon>
        <taxon>Chordata</taxon>
        <taxon>Craniata</taxon>
        <taxon>Vertebrata</taxon>
        <taxon>Euteleostomi</taxon>
        <taxon>Mammalia</taxon>
        <taxon>Eutheria</taxon>
        <taxon>Laurasiatheria</taxon>
        <taxon>Artiodactyla</taxon>
        <taxon>Ruminantia</taxon>
        <taxon>Pecora</taxon>
        <taxon>Bovidae</taxon>
        <taxon>Caprinae</taxon>
        <taxon>Ovis</taxon>
    </lineage>
</organism>
<proteinExistence type="predicted"/>
<dbReference type="AlphaFoldDB" id="A0A836A0E1"/>
<name>A0A836A0E1_SHEEP</name>
<sequence>MRRAEQLGLGEVFPVGSWRQHGTFQKPGPPRAESDIIHVDQSPLAASTLTDVCGQQLQLRKGVIYDPITAEASEGLQDGLLAAVGEQGGENMGR</sequence>
<dbReference type="EMBL" id="JAEMGP010000014">
    <property type="protein sequence ID" value="KAG5200330.1"/>
    <property type="molecule type" value="Genomic_DNA"/>
</dbReference>
<protein>
    <submittedName>
        <fullName evidence="1">Uncharacterized protein</fullName>
    </submittedName>
</protein>
<reference evidence="1 2" key="1">
    <citation type="submission" date="2020-12" db="EMBL/GenBank/DDBJ databases">
        <title>De novo assembly of Tibetan sheep genome.</title>
        <authorList>
            <person name="Li X."/>
        </authorList>
    </citation>
    <scope>NUCLEOTIDE SEQUENCE [LARGE SCALE GENOMIC DNA]</scope>
    <source>
        <tissue evidence="1">Heart</tissue>
    </source>
</reference>